<dbReference type="Pfam" id="PF18759">
    <property type="entry name" value="Plavaka"/>
    <property type="match status" value="1"/>
</dbReference>
<reference evidence="2" key="1">
    <citation type="submission" date="2022-07" db="EMBL/GenBank/DDBJ databases">
        <title>The genome of Lyophyllum shimeji provides insight into the initial evolution of ectomycorrhizal fungal genome.</title>
        <authorList>
            <person name="Kobayashi Y."/>
            <person name="Shibata T."/>
            <person name="Hirakawa H."/>
            <person name="Shigenobu S."/>
            <person name="Nishiyama T."/>
            <person name="Yamada A."/>
            <person name="Hasebe M."/>
            <person name="Kawaguchi M."/>
        </authorList>
    </citation>
    <scope>NUCLEOTIDE SEQUENCE</scope>
    <source>
        <strain evidence="2">AT787</strain>
    </source>
</reference>
<dbReference type="OrthoDB" id="2418900at2759"/>
<dbReference type="EMBL" id="BRPK01000022">
    <property type="protein sequence ID" value="GLB45390.1"/>
    <property type="molecule type" value="Genomic_DNA"/>
</dbReference>
<organism evidence="2 3">
    <name type="scientific">Lyophyllum shimeji</name>
    <name type="common">Hon-shimeji</name>
    <name type="synonym">Tricholoma shimeji</name>
    <dbReference type="NCBI Taxonomy" id="47721"/>
    <lineage>
        <taxon>Eukaryota</taxon>
        <taxon>Fungi</taxon>
        <taxon>Dikarya</taxon>
        <taxon>Basidiomycota</taxon>
        <taxon>Agaricomycotina</taxon>
        <taxon>Agaricomycetes</taxon>
        <taxon>Agaricomycetidae</taxon>
        <taxon>Agaricales</taxon>
        <taxon>Tricholomatineae</taxon>
        <taxon>Lyophyllaceae</taxon>
        <taxon>Lyophyllum</taxon>
    </lineage>
</organism>
<gene>
    <name evidence="2" type="ORF">LshimejAT787_2200530</name>
</gene>
<name>A0A9P3PYK3_LYOSH</name>
<proteinExistence type="predicted"/>
<feature type="region of interest" description="Disordered" evidence="1">
    <location>
        <begin position="1"/>
        <end position="20"/>
    </location>
</feature>
<protein>
    <submittedName>
        <fullName evidence="2">Zn-finger domain-containing protein</fullName>
    </submittedName>
</protein>
<dbReference type="AlphaFoldDB" id="A0A9P3PYK3"/>
<accession>A0A9P3PYK3</accession>
<dbReference type="InterPro" id="IPR041078">
    <property type="entry name" value="Plavaka"/>
</dbReference>
<dbReference type="Proteomes" id="UP001063166">
    <property type="component" value="Unassembled WGS sequence"/>
</dbReference>
<evidence type="ECO:0000313" key="2">
    <source>
        <dbReference type="EMBL" id="GLB45390.1"/>
    </source>
</evidence>
<sequence length="642" mass="72350">MEVDPPAHDPEAHHDDMMTVDHVDGDDDAPKIWVESFPPEKNAGAKLGEARTGFEAIRDDQILRGAEILGPFESQEEWELAKWLIKNVGHGQADEFLKLPIIQRRVNPSFSNKDKLLSTIDSLPDGVEWNLHQVCLTGDLLDDDGNPLTENLELWWRDPVECIQRLYQDSAGSERVTDEMWTADWWWRLQQILPAGATIAPVILSSDKTRLSQFRGDKSAWPVYLTIGNIVKEVRREASSHATILIGYLPVGKFDCFSEKAKQAERYRTFHHCMSILTKSLVEAAKSGVTMACADGFIRSIWPIVAAITWSNGLRHFKNGISNVSQWTGAEHKAMEQVFLGIMAGAIPEGRVTQAVRAITDFIFLSSLQSHTTTTLAALSRALDDFHVCKDVFVELDARSPAHFNIRKFIPCNTTSRLSNSSVVPTDSTPESPERLHIDYAKNAYRASSKKDYTIQMTHWLRRQEAVDRFTLYLEWARGGGVQASDGDAERRAQLESAEKEADEETEFLEAVSDFLHNHGSPFTPQPFNGFDLFKRLTFILPIIPQASSKNLKNIVNGTTRLQERLSKDCASHTSVFSSNAGHLPRTHNTPLAYVEWYTPFGTPDATSGLFTVKPSTRRRHVYGEIIEVDRIVRNIHLIPKY</sequence>
<keyword evidence="3" id="KW-1185">Reference proteome</keyword>
<comment type="caution">
    <text evidence="2">The sequence shown here is derived from an EMBL/GenBank/DDBJ whole genome shotgun (WGS) entry which is preliminary data.</text>
</comment>
<evidence type="ECO:0000313" key="3">
    <source>
        <dbReference type="Proteomes" id="UP001063166"/>
    </source>
</evidence>
<evidence type="ECO:0000256" key="1">
    <source>
        <dbReference type="SAM" id="MobiDB-lite"/>
    </source>
</evidence>